<evidence type="ECO:0000256" key="3">
    <source>
        <dbReference type="ARBA" id="ARBA00022475"/>
    </source>
</evidence>
<feature type="transmembrane region" description="Helical" evidence="7">
    <location>
        <begin position="168"/>
        <end position="186"/>
    </location>
</feature>
<reference evidence="10" key="1">
    <citation type="submission" date="2019-06" db="EMBL/GenBank/DDBJ databases">
        <title>Alistipes onderdonkii subsp. vulgaris subsp. nov., Alistipes dispar sp. nov. and Alistipes communis sp. nov., isolated from human faeces, and creation of Alistipes onderdonkii subsp. onderdonkii subsp. nov.</title>
        <authorList>
            <person name="Sakamoto M."/>
            <person name="Ikeyama N."/>
            <person name="Ogata Y."/>
            <person name="Suda W."/>
            <person name="Iino T."/>
            <person name="Hattori M."/>
            <person name="Ohkuma M."/>
        </authorList>
    </citation>
    <scope>NUCLEOTIDE SEQUENCE [LARGE SCALE GENOMIC DNA]</scope>
    <source>
        <strain evidence="10">5CBH24</strain>
    </source>
</reference>
<dbReference type="InterPro" id="IPR011701">
    <property type="entry name" value="MFS"/>
</dbReference>
<evidence type="ECO:0000256" key="5">
    <source>
        <dbReference type="ARBA" id="ARBA00022989"/>
    </source>
</evidence>
<dbReference type="Pfam" id="PF07690">
    <property type="entry name" value="MFS_1"/>
    <property type="match status" value="1"/>
</dbReference>
<dbReference type="Proteomes" id="UP000318946">
    <property type="component" value="Chromosome"/>
</dbReference>
<dbReference type="PROSITE" id="PS50850">
    <property type="entry name" value="MFS"/>
    <property type="match status" value="1"/>
</dbReference>
<feature type="transmembrane region" description="Helical" evidence="7">
    <location>
        <begin position="81"/>
        <end position="100"/>
    </location>
</feature>
<feature type="transmembrane region" description="Helical" evidence="7">
    <location>
        <begin position="330"/>
        <end position="352"/>
    </location>
</feature>
<proteinExistence type="predicted"/>
<dbReference type="EMBL" id="AP019735">
    <property type="protein sequence ID" value="BBL04781.1"/>
    <property type="molecule type" value="Genomic_DNA"/>
</dbReference>
<feature type="transmembrane region" description="Helical" evidence="7">
    <location>
        <begin position="106"/>
        <end position="133"/>
    </location>
</feature>
<dbReference type="SUPFAM" id="SSF103473">
    <property type="entry name" value="MFS general substrate transporter"/>
    <property type="match status" value="1"/>
</dbReference>
<evidence type="ECO:0000259" key="8">
    <source>
        <dbReference type="PROSITE" id="PS50850"/>
    </source>
</evidence>
<evidence type="ECO:0000256" key="4">
    <source>
        <dbReference type="ARBA" id="ARBA00022692"/>
    </source>
</evidence>
<dbReference type="KEGG" id="acou:A5CBH24_20940"/>
<dbReference type="InterPro" id="IPR036259">
    <property type="entry name" value="MFS_trans_sf"/>
</dbReference>
<dbReference type="PANTHER" id="PTHR23517">
    <property type="entry name" value="RESISTANCE PROTEIN MDTM, PUTATIVE-RELATED-RELATED"/>
    <property type="match status" value="1"/>
</dbReference>
<organism evidence="9 10">
    <name type="scientific">Alistipes communis</name>
    <dbReference type="NCBI Taxonomy" id="2585118"/>
    <lineage>
        <taxon>Bacteria</taxon>
        <taxon>Pseudomonadati</taxon>
        <taxon>Bacteroidota</taxon>
        <taxon>Bacteroidia</taxon>
        <taxon>Bacteroidales</taxon>
        <taxon>Rikenellaceae</taxon>
        <taxon>Alistipes</taxon>
    </lineage>
</organism>
<evidence type="ECO:0000256" key="7">
    <source>
        <dbReference type="SAM" id="Phobius"/>
    </source>
</evidence>
<feature type="transmembrane region" description="Helical" evidence="7">
    <location>
        <begin position="299"/>
        <end position="318"/>
    </location>
</feature>
<feature type="transmembrane region" description="Helical" evidence="7">
    <location>
        <begin position="145"/>
        <end position="162"/>
    </location>
</feature>
<feature type="transmembrane region" description="Helical" evidence="7">
    <location>
        <begin position="211"/>
        <end position="233"/>
    </location>
</feature>
<evidence type="ECO:0000256" key="2">
    <source>
        <dbReference type="ARBA" id="ARBA00022448"/>
    </source>
</evidence>
<dbReference type="RefSeq" id="WP_019129809.1">
    <property type="nucleotide sequence ID" value="NZ_AP019735.1"/>
</dbReference>
<dbReference type="GeneID" id="78342812"/>
<feature type="transmembrane region" description="Helical" evidence="7">
    <location>
        <begin position="51"/>
        <end position="69"/>
    </location>
</feature>
<feature type="domain" description="Major facilitator superfamily (MFS) profile" evidence="8">
    <location>
        <begin position="14"/>
        <end position="390"/>
    </location>
</feature>
<dbReference type="AlphaFoldDB" id="A0A4Y1WUV3"/>
<gene>
    <name evidence="9" type="ORF">A5CBH24_20940</name>
</gene>
<keyword evidence="10" id="KW-1185">Reference proteome</keyword>
<dbReference type="GO" id="GO:0005886">
    <property type="term" value="C:plasma membrane"/>
    <property type="evidence" value="ECO:0007669"/>
    <property type="project" value="UniProtKB-SubCell"/>
</dbReference>
<dbReference type="GO" id="GO:0022857">
    <property type="term" value="F:transmembrane transporter activity"/>
    <property type="evidence" value="ECO:0007669"/>
    <property type="project" value="InterPro"/>
</dbReference>
<dbReference type="InterPro" id="IPR050171">
    <property type="entry name" value="MFS_Transporters"/>
</dbReference>
<keyword evidence="6 7" id="KW-0472">Membrane</keyword>
<evidence type="ECO:0000256" key="6">
    <source>
        <dbReference type="ARBA" id="ARBA00023136"/>
    </source>
</evidence>
<name>A0A4Y1WUV3_9BACT</name>
<feature type="transmembrane region" description="Helical" evidence="7">
    <location>
        <begin position="245"/>
        <end position="264"/>
    </location>
</feature>
<accession>A0A4Y1WUV3</accession>
<protein>
    <submittedName>
        <fullName evidence="9">Sugar transporter</fullName>
    </submittedName>
</protein>
<evidence type="ECO:0000256" key="1">
    <source>
        <dbReference type="ARBA" id="ARBA00004651"/>
    </source>
</evidence>
<feature type="transmembrane region" description="Helical" evidence="7">
    <location>
        <begin position="276"/>
        <end position="293"/>
    </location>
</feature>
<dbReference type="OrthoDB" id="1098407at2"/>
<keyword evidence="2" id="KW-0813">Transport</keyword>
<feature type="transmembrane region" description="Helical" evidence="7">
    <location>
        <begin position="12"/>
        <end position="31"/>
    </location>
</feature>
<feature type="transmembrane region" description="Helical" evidence="7">
    <location>
        <begin position="364"/>
        <end position="383"/>
    </location>
</feature>
<sequence>MKISTGKGTISLPVLLAIWSVSAVTSLPGLAVSPILGDLNTIFPSASDLEIQMLTSLPSLLIIPFVLLSGKLSVGRDKLRILVVGLVIFLLSGIACLFIRNITALILVSCILGIGAGMVIPLSTGLVVAYFTGEYRVRQLGYSSSINNLTLVLATALSGYLANIDWHLSFLVYTLPAVSLVLSPFLHRQRSTPEPAASDQMRNKTIDRPKLVRLMALYFFITYAALTITFYAAFLVDGYHLPKTFSGVLISLFFLAIMAPGLILDRIIGIFKGYTNVAAIAMIGAGLFCFGIFRDRGMLVVGASLAGFGYGLMQPLIYDKTAIIAPPRAATLALSFVMAVNYLAIMLCPFLIDTFTRLTALHGDRVPFLLNGMLTAGLALLAFRRRDDFTLGLDASYYKR</sequence>
<keyword evidence="4 7" id="KW-0812">Transmembrane</keyword>
<keyword evidence="9" id="KW-0762">Sugar transport</keyword>
<dbReference type="Gene3D" id="1.20.1250.20">
    <property type="entry name" value="MFS general substrate transporter like domains"/>
    <property type="match status" value="1"/>
</dbReference>
<keyword evidence="3" id="KW-1003">Cell membrane</keyword>
<comment type="subcellular location">
    <subcellularLocation>
        <location evidence="1">Cell membrane</location>
        <topology evidence="1">Multi-pass membrane protein</topology>
    </subcellularLocation>
</comment>
<dbReference type="PANTHER" id="PTHR23517:SF2">
    <property type="entry name" value="MULTIDRUG RESISTANCE PROTEIN MDTH"/>
    <property type="match status" value="1"/>
</dbReference>
<dbReference type="InterPro" id="IPR020846">
    <property type="entry name" value="MFS_dom"/>
</dbReference>
<evidence type="ECO:0000313" key="9">
    <source>
        <dbReference type="EMBL" id="BBL04781.1"/>
    </source>
</evidence>
<keyword evidence="5 7" id="KW-1133">Transmembrane helix</keyword>
<evidence type="ECO:0000313" key="10">
    <source>
        <dbReference type="Proteomes" id="UP000318946"/>
    </source>
</evidence>